<accession>A0A0N4XJM8</accession>
<dbReference type="WBParaSite" id="NBR_0000273001-mRNA-1">
    <property type="protein sequence ID" value="NBR_0000273001-mRNA-1"/>
    <property type="gene ID" value="NBR_0000273001"/>
</dbReference>
<name>A0A0N4XJM8_NIPBR</name>
<dbReference type="AlphaFoldDB" id="A0A0N4XJM8"/>
<proteinExistence type="predicted"/>
<dbReference type="Proteomes" id="UP000271162">
    <property type="component" value="Unassembled WGS sequence"/>
</dbReference>
<protein>
    <submittedName>
        <fullName evidence="3">Glutamine synthetase</fullName>
    </submittedName>
</protein>
<organism evidence="3">
    <name type="scientific">Nippostrongylus brasiliensis</name>
    <name type="common">Rat hookworm</name>
    <dbReference type="NCBI Taxonomy" id="27835"/>
    <lineage>
        <taxon>Eukaryota</taxon>
        <taxon>Metazoa</taxon>
        <taxon>Ecdysozoa</taxon>
        <taxon>Nematoda</taxon>
        <taxon>Chromadorea</taxon>
        <taxon>Rhabditida</taxon>
        <taxon>Rhabditina</taxon>
        <taxon>Rhabditomorpha</taxon>
        <taxon>Strongyloidea</taxon>
        <taxon>Heligmosomidae</taxon>
        <taxon>Nippostrongylus</taxon>
    </lineage>
</organism>
<reference evidence="3" key="1">
    <citation type="submission" date="2017-02" db="UniProtKB">
        <authorList>
            <consortium name="WormBaseParasite"/>
        </authorList>
    </citation>
    <scope>IDENTIFICATION</scope>
</reference>
<keyword evidence="2" id="KW-1185">Reference proteome</keyword>
<reference evidence="1 2" key="2">
    <citation type="submission" date="2018-11" db="EMBL/GenBank/DDBJ databases">
        <authorList>
            <consortium name="Pathogen Informatics"/>
        </authorList>
    </citation>
    <scope>NUCLEOTIDE SEQUENCE [LARGE SCALE GENOMIC DNA]</scope>
</reference>
<sequence>MCGDKPYLDAKVQKWLPSEAFDALTARSHDYITTDANGKFEFT</sequence>
<gene>
    <name evidence="1" type="ORF">NBR_LOCUS2731</name>
</gene>
<dbReference type="EMBL" id="UYSL01003398">
    <property type="protein sequence ID" value="VDL66320.1"/>
    <property type="molecule type" value="Genomic_DNA"/>
</dbReference>
<evidence type="ECO:0000313" key="2">
    <source>
        <dbReference type="Proteomes" id="UP000271162"/>
    </source>
</evidence>
<evidence type="ECO:0000313" key="3">
    <source>
        <dbReference type="WBParaSite" id="NBR_0000273001-mRNA-1"/>
    </source>
</evidence>
<evidence type="ECO:0000313" key="1">
    <source>
        <dbReference type="EMBL" id="VDL66320.1"/>
    </source>
</evidence>